<name>A0A853BW51_9ACTN</name>
<accession>A0A853BW51</accession>
<comment type="caution">
    <text evidence="1">The sequence shown here is derived from an EMBL/GenBank/DDBJ whole genome shotgun (WGS) entry which is preliminary data.</text>
</comment>
<organism evidence="1 2">
    <name type="scientific">Streptomonospora nanhaiensis</name>
    <dbReference type="NCBI Taxonomy" id="1323731"/>
    <lineage>
        <taxon>Bacteria</taxon>
        <taxon>Bacillati</taxon>
        <taxon>Actinomycetota</taxon>
        <taxon>Actinomycetes</taxon>
        <taxon>Streptosporangiales</taxon>
        <taxon>Nocardiopsidaceae</taxon>
        <taxon>Streptomonospora</taxon>
    </lineage>
</organism>
<evidence type="ECO:0000313" key="1">
    <source>
        <dbReference type="EMBL" id="NYI99284.1"/>
    </source>
</evidence>
<keyword evidence="2" id="KW-1185">Reference proteome</keyword>
<reference evidence="1 2" key="1">
    <citation type="submission" date="2020-07" db="EMBL/GenBank/DDBJ databases">
        <title>Sequencing the genomes of 1000 actinobacteria strains.</title>
        <authorList>
            <person name="Klenk H.-P."/>
        </authorList>
    </citation>
    <scope>NUCLEOTIDE SEQUENCE [LARGE SCALE GENOMIC DNA]</scope>
    <source>
        <strain evidence="1 2">DSM 45927</strain>
    </source>
</reference>
<gene>
    <name evidence="1" type="ORF">HNR12_005638</name>
</gene>
<dbReference type="EMBL" id="JACCFO010000002">
    <property type="protein sequence ID" value="NYI99284.1"/>
    <property type="molecule type" value="Genomic_DNA"/>
</dbReference>
<dbReference type="AlphaFoldDB" id="A0A853BW51"/>
<evidence type="ECO:0000313" key="2">
    <source>
        <dbReference type="Proteomes" id="UP000575985"/>
    </source>
</evidence>
<dbReference type="Proteomes" id="UP000575985">
    <property type="component" value="Unassembled WGS sequence"/>
</dbReference>
<protein>
    <submittedName>
        <fullName evidence="1">Uncharacterized protein</fullName>
    </submittedName>
</protein>
<proteinExistence type="predicted"/>
<dbReference type="RefSeq" id="WP_338119855.1">
    <property type="nucleotide sequence ID" value="NZ_JACCFO010000002.1"/>
</dbReference>
<sequence length="115" mass="12372">MIRDRLGAAVRHVATTGRADGTVLRHPDASTAAHAALLRGLVDGAAAVDARVRELDVMEETEDGAGLWALVRVHERDLETVLAEHAVMRVPPPHGWSGYRAEGILPTGHRLMIST</sequence>